<dbReference type="PANTHER" id="PTHR43852">
    <property type="entry name" value="NUCLEOTIDYLTRANSFERASE"/>
    <property type="match status" value="1"/>
</dbReference>
<sequence length="146" mass="17324">MKLSPREIKKIRDYFARQKDVILVYLYGSFAKEKTHKQSDLDFGILFDPPIKTYYRLGEIANDLSDLKLPAEPDVRNISLKESPTYLMNVIQGKVLYSKDEGRRIGFEVIVMNTYRDTEYLRKLSYQYMSKRLKEGKYGFREKFVI</sequence>
<organism evidence="2 3">
    <name type="scientific">Candidatus Daviesbacteria bacterium GW2011_GWA2_40_9</name>
    <dbReference type="NCBI Taxonomy" id="1618424"/>
    <lineage>
        <taxon>Bacteria</taxon>
        <taxon>Candidatus Daviesiibacteriota</taxon>
    </lineage>
</organism>
<dbReference type="Proteomes" id="UP000034601">
    <property type="component" value="Unassembled WGS sequence"/>
</dbReference>
<dbReference type="NCBIfam" id="NF047752">
    <property type="entry name" value="MntA_antitoxin"/>
    <property type="match status" value="1"/>
</dbReference>
<name>A0A0G0X573_9BACT</name>
<reference evidence="2 3" key="1">
    <citation type="journal article" date="2015" name="Nature">
        <title>rRNA introns, odd ribosomes, and small enigmatic genomes across a large radiation of phyla.</title>
        <authorList>
            <person name="Brown C.T."/>
            <person name="Hug L.A."/>
            <person name="Thomas B.C."/>
            <person name="Sharon I."/>
            <person name="Castelle C.J."/>
            <person name="Singh A."/>
            <person name="Wilkins M.J."/>
            <person name="Williams K.H."/>
            <person name="Banfield J.F."/>
        </authorList>
    </citation>
    <scope>NUCLEOTIDE SEQUENCE [LARGE SCALE GENOMIC DNA]</scope>
</reference>
<accession>A0A0G0X573</accession>
<dbReference type="InterPro" id="IPR043519">
    <property type="entry name" value="NT_sf"/>
</dbReference>
<dbReference type="PANTHER" id="PTHR43852:SF3">
    <property type="entry name" value="NUCLEOTIDYLTRANSFERASE"/>
    <property type="match status" value="1"/>
</dbReference>
<dbReference type="Pfam" id="PF18765">
    <property type="entry name" value="Polbeta"/>
    <property type="match status" value="1"/>
</dbReference>
<feature type="domain" description="Polymerase beta nucleotidyltransferase" evidence="1">
    <location>
        <begin position="9"/>
        <end position="101"/>
    </location>
</feature>
<protein>
    <submittedName>
        <fullName evidence="2">Polymerase beta domain protein region protein</fullName>
    </submittedName>
</protein>
<dbReference type="CDD" id="cd05403">
    <property type="entry name" value="NT_KNTase_like"/>
    <property type="match status" value="1"/>
</dbReference>
<comment type="caution">
    <text evidence="2">The sequence shown here is derived from an EMBL/GenBank/DDBJ whole genome shotgun (WGS) entry which is preliminary data.</text>
</comment>
<dbReference type="InterPro" id="IPR052930">
    <property type="entry name" value="TA_antitoxin_MntA"/>
</dbReference>
<evidence type="ECO:0000259" key="1">
    <source>
        <dbReference type="Pfam" id="PF18765"/>
    </source>
</evidence>
<dbReference type="AlphaFoldDB" id="A0A0G0X573"/>
<evidence type="ECO:0000313" key="2">
    <source>
        <dbReference type="EMBL" id="KKR82782.1"/>
    </source>
</evidence>
<evidence type="ECO:0000313" key="3">
    <source>
        <dbReference type="Proteomes" id="UP000034601"/>
    </source>
</evidence>
<proteinExistence type="predicted"/>
<dbReference type="SUPFAM" id="SSF81301">
    <property type="entry name" value="Nucleotidyltransferase"/>
    <property type="match status" value="1"/>
</dbReference>
<dbReference type="Gene3D" id="3.30.460.10">
    <property type="entry name" value="Beta Polymerase, domain 2"/>
    <property type="match status" value="1"/>
</dbReference>
<dbReference type="EMBL" id="LCAB01000009">
    <property type="protein sequence ID" value="KKR82782.1"/>
    <property type="molecule type" value="Genomic_DNA"/>
</dbReference>
<dbReference type="InterPro" id="IPR041633">
    <property type="entry name" value="Polbeta"/>
</dbReference>
<gene>
    <name evidence="2" type="ORF">UU29_C0009G0053</name>
</gene>